<organism evidence="2 3">
    <name type="scientific">Aspergillus mulundensis</name>
    <dbReference type="NCBI Taxonomy" id="1810919"/>
    <lineage>
        <taxon>Eukaryota</taxon>
        <taxon>Fungi</taxon>
        <taxon>Dikarya</taxon>
        <taxon>Ascomycota</taxon>
        <taxon>Pezizomycotina</taxon>
        <taxon>Eurotiomycetes</taxon>
        <taxon>Eurotiomycetidae</taxon>
        <taxon>Eurotiales</taxon>
        <taxon>Aspergillaceae</taxon>
        <taxon>Aspergillus</taxon>
        <taxon>Aspergillus subgen. Nidulantes</taxon>
    </lineage>
</organism>
<feature type="region of interest" description="Disordered" evidence="1">
    <location>
        <begin position="387"/>
        <end position="422"/>
    </location>
</feature>
<feature type="compositionally biased region" description="Basic and acidic residues" evidence="1">
    <location>
        <begin position="387"/>
        <end position="406"/>
    </location>
</feature>
<feature type="compositionally biased region" description="Polar residues" evidence="1">
    <location>
        <begin position="342"/>
        <end position="351"/>
    </location>
</feature>
<evidence type="ECO:0000313" key="2">
    <source>
        <dbReference type="EMBL" id="RDW78722.1"/>
    </source>
</evidence>
<comment type="caution">
    <text evidence="2">The sequence shown here is derived from an EMBL/GenBank/DDBJ whole genome shotgun (WGS) entry which is preliminary data.</text>
</comment>
<accession>A0A3D8RXC8</accession>
<dbReference type="OrthoDB" id="4188313at2759"/>
<feature type="region of interest" description="Disordered" evidence="1">
    <location>
        <begin position="336"/>
        <end position="372"/>
    </location>
</feature>
<dbReference type="GeneID" id="38115944"/>
<evidence type="ECO:0000256" key="1">
    <source>
        <dbReference type="SAM" id="MobiDB-lite"/>
    </source>
</evidence>
<dbReference type="AlphaFoldDB" id="A0A3D8RXC8"/>
<reference evidence="2 3" key="1">
    <citation type="journal article" date="2018" name="IMA Fungus">
        <title>IMA Genome-F 9: Draft genome sequence of Annulohypoxylon stygium, Aspergillus mulundensis, Berkeleyomyces basicola (syn. Thielaviopsis basicola), Ceratocystis smalleyi, two Cercospora beticola strains, Coleophoma cylindrospora, Fusarium fracticaudum, Phialophora cf. hyalina, and Morchella septimelata.</title>
        <authorList>
            <person name="Wingfield B.D."/>
            <person name="Bills G.F."/>
            <person name="Dong Y."/>
            <person name="Huang W."/>
            <person name="Nel W.J."/>
            <person name="Swalarsk-Parry B.S."/>
            <person name="Vaghefi N."/>
            <person name="Wilken P.M."/>
            <person name="An Z."/>
            <person name="de Beer Z.W."/>
            <person name="De Vos L."/>
            <person name="Chen L."/>
            <person name="Duong T.A."/>
            <person name="Gao Y."/>
            <person name="Hammerbacher A."/>
            <person name="Kikkert J.R."/>
            <person name="Li Y."/>
            <person name="Li H."/>
            <person name="Li K."/>
            <person name="Li Q."/>
            <person name="Liu X."/>
            <person name="Ma X."/>
            <person name="Naidoo K."/>
            <person name="Pethybridge S.J."/>
            <person name="Sun J."/>
            <person name="Steenkamp E.T."/>
            <person name="van der Nest M.A."/>
            <person name="van Wyk S."/>
            <person name="Wingfield M.J."/>
            <person name="Xiong C."/>
            <person name="Yue Q."/>
            <person name="Zhang X."/>
        </authorList>
    </citation>
    <scope>NUCLEOTIDE SEQUENCE [LARGE SCALE GENOMIC DNA]</scope>
    <source>
        <strain evidence="2 3">DSM 5745</strain>
    </source>
</reference>
<feature type="compositionally biased region" description="Polar residues" evidence="1">
    <location>
        <begin position="170"/>
        <end position="194"/>
    </location>
</feature>
<keyword evidence="3" id="KW-1185">Reference proteome</keyword>
<proteinExistence type="predicted"/>
<sequence>MDALFSKKASLKRRASLSLLFGSQKPTFAAVLDEKPTRYYDFVDTPSPPKRPSPFISRQEISPELESKIRYSCSLLAYRIEQGIPSPPNNAYRRAVRDAPVESITPKSLLVSNYPTPKAGPESASVTGYDSGVGLTQQPSMQTMRVLHSRSGEASDAGDTRAVSIFSNTRTGTSCSDLSTEPSCAQSSSHSPRQNELKPTIGATITGYRQPNHSAKAFLIESSLPLSEPPPYKEDAQDTNVFLNPTITNLSSETLSSHPSPRLGLARVPALTQQPKPTFTPNNTNLERSRSIIIDGAGQARLLTPDEESQRNKALQHAVLSKMTPGFMRYNPVRVPPRRQCQDNQPYQSPVDSDGMGSTYRENGSQAGLQRMPSRFGLSWSDIKSELHASRRKDTGTGSRRLRDEVPLVGKLSKLFSRERRN</sequence>
<dbReference type="RefSeq" id="XP_026603422.1">
    <property type="nucleotide sequence ID" value="XM_026747590.1"/>
</dbReference>
<evidence type="ECO:0000313" key="3">
    <source>
        <dbReference type="Proteomes" id="UP000256690"/>
    </source>
</evidence>
<dbReference type="STRING" id="1810919.A0A3D8RXC8"/>
<feature type="region of interest" description="Disordered" evidence="1">
    <location>
        <begin position="170"/>
        <end position="197"/>
    </location>
</feature>
<protein>
    <submittedName>
        <fullName evidence="2">Uncharacterized protein</fullName>
    </submittedName>
</protein>
<dbReference type="Proteomes" id="UP000256690">
    <property type="component" value="Unassembled WGS sequence"/>
</dbReference>
<dbReference type="EMBL" id="PVWQ01000006">
    <property type="protein sequence ID" value="RDW78722.1"/>
    <property type="molecule type" value="Genomic_DNA"/>
</dbReference>
<name>A0A3D8RXC8_9EURO</name>
<gene>
    <name evidence="2" type="ORF">DSM5745_05574</name>
</gene>